<proteinExistence type="predicted"/>
<evidence type="ECO:0000313" key="1">
    <source>
        <dbReference type="EMBL" id="JAE09533.1"/>
    </source>
</evidence>
<organism evidence="1">
    <name type="scientific">Arundo donax</name>
    <name type="common">Giant reed</name>
    <name type="synonym">Donax arundinaceus</name>
    <dbReference type="NCBI Taxonomy" id="35708"/>
    <lineage>
        <taxon>Eukaryota</taxon>
        <taxon>Viridiplantae</taxon>
        <taxon>Streptophyta</taxon>
        <taxon>Embryophyta</taxon>
        <taxon>Tracheophyta</taxon>
        <taxon>Spermatophyta</taxon>
        <taxon>Magnoliopsida</taxon>
        <taxon>Liliopsida</taxon>
        <taxon>Poales</taxon>
        <taxon>Poaceae</taxon>
        <taxon>PACMAD clade</taxon>
        <taxon>Arundinoideae</taxon>
        <taxon>Arundineae</taxon>
        <taxon>Arundo</taxon>
    </lineage>
</organism>
<reference evidence="1" key="2">
    <citation type="journal article" date="2015" name="Data Brief">
        <title>Shoot transcriptome of the giant reed, Arundo donax.</title>
        <authorList>
            <person name="Barrero R.A."/>
            <person name="Guerrero F.D."/>
            <person name="Moolhuijzen P."/>
            <person name="Goolsby J.A."/>
            <person name="Tidwell J."/>
            <person name="Bellgard S.E."/>
            <person name="Bellgard M.I."/>
        </authorList>
    </citation>
    <scope>NUCLEOTIDE SEQUENCE</scope>
    <source>
        <tissue evidence="1">Shoot tissue taken approximately 20 cm above the soil surface</tissue>
    </source>
</reference>
<protein>
    <submittedName>
        <fullName evidence="1">Uncharacterized protein</fullName>
    </submittedName>
</protein>
<reference evidence="1" key="1">
    <citation type="submission" date="2014-09" db="EMBL/GenBank/DDBJ databases">
        <authorList>
            <person name="Magalhaes I.L.F."/>
            <person name="Oliveira U."/>
            <person name="Santos F.R."/>
            <person name="Vidigal T.H.D.A."/>
            <person name="Brescovit A.D."/>
            <person name="Santos A.J."/>
        </authorList>
    </citation>
    <scope>NUCLEOTIDE SEQUENCE</scope>
    <source>
        <tissue evidence="1">Shoot tissue taken approximately 20 cm above the soil surface</tissue>
    </source>
</reference>
<accession>A0A0A9FMI3</accession>
<dbReference type="EMBL" id="GBRH01188363">
    <property type="protein sequence ID" value="JAE09533.1"/>
    <property type="molecule type" value="Transcribed_RNA"/>
</dbReference>
<dbReference type="AlphaFoldDB" id="A0A0A9FMI3"/>
<name>A0A0A9FMI3_ARUDO</name>
<sequence length="21" mass="2784">MRRWNMRWTLVCFWRLAQDQS</sequence>